<protein>
    <submittedName>
        <fullName evidence="2">Acyl-CoA N-acyltransferase</fullName>
    </submittedName>
</protein>
<gene>
    <name evidence="2" type="ORF">EV421DRAFT_461562</name>
</gene>
<dbReference type="GO" id="GO:0005737">
    <property type="term" value="C:cytoplasm"/>
    <property type="evidence" value="ECO:0007669"/>
    <property type="project" value="TreeGrafter"/>
</dbReference>
<organism evidence="2 3">
    <name type="scientific">Armillaria borealis</name>
    <dbReference type="NCBI Taxonomy" id="47425"/>
    <lineage>
        <taxon>Eukaryota</taxon>
        <taxon>Fungi</taxon>
        <taxon>Dikarya</taxon>
        <taxon>Basidiomycota</taxon>
        <taxon>Agaricomycotina</taxon>
        <taxon>Agaricomycetes</taxon>
        <taxon>Agaricomycetidae</taxon>
        <taxon>Agaricales</taxon>
        <taxon>Marasmiineae</taxon>
        <taxon>Physalacriaceae</taxon>
        <taxon>Armillaria</taxon>
    </lineage>
</organism>
<reference evidence="2" key="1">
    <citation type="submission" date="2023-06" db="EMBL/GenBank/DDBJ databases">
        <authorList>
            <consortium name="Lawrence Berkeley National Laboratory"/>
            <person name="Ahrendt S."/>
            <person name="Sahu N."/>
            <person name="Indic B."/>
            <person name="Wong-Bajracharya J."/>
            <person name="Merenyi Z."/>
            <person name="Ke H.-M."/>
            <person name="Monk M."/>
            <person name="Kocsube S."/>
            <person name="Drula E."/>
            <person name="Lipzen A."/>
            <person name="Balint B."/>
            <person name="Henrissat B."/>
            <person name="Andreopoulos B."/>
            <person name="Martin F.M."/>
            <person name="Harder C.B."/>
            <person name="Rigling D."/>
            <person name="Ford K.L."/>
            <person name="Foster G.D."/>
            <person name="Pangilinan J."/>
            <person name="Papanicolaou A."/>
            <person name="Barry K."/>
            <person name="LaButti K."/>
            <person name="Viragh M."/>
            <person name="Koriabine M."/>
            <person name="Yan M."/>
            <person name="Riley R."/>
            <person name="Champramary S."/>
            <person name="Plett K.L."/>
            <person name="Tsai I.J."/>
            <person name="Slot J."/>
            <person name="Sipos G."/>
            <person name="Plett J."/>
            <person name="Nagy L.G."/>
            <person name="Grigoriev I.V."/>
        </authorList>
    </citation>
    <scope>NUCLEOTIDE SEQUENCE</scope>
    <source>
        <strain evidence="2">FPL87.14</strain>
    </source>
</reference>
<comment type="caution">
    <text evidence="2">The sequence shown here is derived from an EMBL/GenBank/DDBJ whole genome shotgun (WGS) entry which is preliminary data.</text>
</comment>
<dbReference type="Proteomes" id="UP001175226">
    <property type="component" value="Unassembled WGS sequence"/>
</dbReference>
<dbReference type="PANTHER" id="PTHR43441:SF11">
    <property type="entry name" value="RIBOSOMAL-PROTEIN-SERINE ACETYLTRANSFERASE"/>
    <property type="match status" value="1"/>
</dbReference>
<dbReference type="Gene3D" id="3.40.630.30">
    <property type="match status" value="1"/>
</dbReference>
<dbReference type="InterPro" id="IPR016181">
    <property type="entry name" value="Acyl_CoA_acyltransferase"/>
</dbReference>
<dbReference type="SUPFAM" id="SSF55729">
    <property type="entry name" value="Acyl-CoA N-acyltransferases (Nat)"/>
    <property type="match status" value="1"/>
</dbReference>
<sequence>MRLIDSLCTPLHESSGLSMPTHNIVLTSVTGRIKLIPPHPSEDEVVAQLRTDPEFLRYLPIFPQSVSAEEMRLRRETRSENPSIRDFHIHVADNKGQWKFGGIAGYFNLEETNKSCEIGIAVCPALFGTGIATDVLYTLLVYVFEDQALHRATFQTATINVAMRGWLDKVAGAKLEGEKRECWRTERGSYCDVACYSILEWEWRDKVKGKLEQRLQI</sequence>
<dbReference type="PANTHER" id="PTHR43441">
    <property type="entry name" value="RIBOSOMAL-PROTEIN-SERINE ACETYLTRANSFERASE"/>
    <property type="match status" value="1"/>
</dbReference>
<evidence type="ECO:0000313" key="2">
    <source>
        <dbReference type="EMBL" id="KAK0454921.1"/>
    </source>
</evidence>
<feature type="domain" description="N-acetyltransferase" evidence="1">
    <location>
        <begin position="32"/>
        <end position="169"/>
    </location>
</feature>
<dbReference type="EMBL" id="JAUEPT010000002">
    <property type="protein sequence ID" value="KAK0454921.1"/>
    <property type="molecule type" value="Genomic_DNA"/>
</dbReference>
<dbReference type="InterPro" id="IPR000182">
    <property type="entry name" value="GNAT_dom"/>
</dbReference>
<dbReference type="GO" id="GO:0008999">
    <property type="term" value="F:protein-N-terminal-alanine acetyltransferase activity"/>
    <property type="evidence" value="ECO:0007669"/>
    <property type="project" value="TreeGrafter"/>
</dbReference>
<evidence type="ECO:0000259" key="1">
    <source>
        <dbReference type="Pfam" id="PF13302"/>
    </source>
</evidence>
<name>A0AA39N1P5_9AGAR</name>
<dbReference type="AlphaFoldDB" id="A0AA39N1P5"/>
<accession>A0AA39N1P5</accession>
<proteinExistence type="predicted"/>
<dbReference type="InterPro" id="IPR051908">
    <property type="entry name" value="Ribosomal_N-acetyltransferase"/>
</dbReference>
<dbReference type="Pfam" id="PF13302">
    <property type="entry name" value="Acetyltransf_3"/>
    <property type="match status" value="1"/>
</dbReference>
<evidence type="ECO:0000313" key="3">
    <source>
        <dbReference type="Proteomes" id="UP001175226"/>
    </source>
</evidence>
<dbReference type="GO" id="GO:1990189">
    <property type="term" value="F:protein N-terminal-serine acetyltransferase activity"/>
    <property type="evidence" value="ECO:0007669"/>
    <property type="project" value="TreeGrafter"/>
</dbReference>
<keyword evidence="3" id="KW-1185">Reference proteome</keyword>